<sequence length="120" mass="13205">MIQGSNFPTASTPDTESTAEFISSPASFGPSFTTGFPFEDEPRKGKKGKKGKKARKKAAKRARKRAKERQIAQANYKCGYLAAENDMLRKMIALSVGVKRGTFNDRLAENGLKLLPRGDH</sequence>
<accession>A0ABR7GPE8</accession>
<comment type="caution">
    <text evidence="2">The sequence shown here is derived from an EMBL/GenBank/DDBJ whole genome shotgun (WGS) entry which is preliminary data.</text>
</comment>
<dbReference type="RefSeq" id="WP_186970329.1">
    <property type="nucleotide sequence ID" value="NZ_JACOPK010000008.1"/>
</dbReference>
<evidence type="ECO:0008006" key="4">
    <source>
        <dbReference type="Google" id="ProtNLM"/>
    </source>
</evidence>
<reference evidence="2 3" key="1">
    <citation type="submission" date="2020-08" db="EMBL/GenBank/DDBJ databases">
        <title>Genome public.</title>
        <authorList>
            <person name="Liu C."/>
            <person name="Sun Q."/>
        </authorList>
    </citation>
    <scope>NUCLEOTIDE SEQUENCE [LARGE SCALE GENOMIC DNA]</scope>
    <source>
        <strain evidence="2 3">M2</strain>
    </source>
</reference>
<gene>
    <name evidence="2" type="ORF">H8S02_09530</name>
</gene>
<proteinExistence type="predicted"/>
<protein>
    <recommendedName>
        <fullName evidence="4">BZIP domain-containing protein</fullName>
    </recommendedName>
</protein>
<name>A0ABR7GPE8_9FIRM</name>
<organism evidence="2 3">
    <name type="scientific">Agathobaculum hominis</name>
    <dbReference type="NCBI Taxonomy" id="2763014"/>
    <lineage>
        <taxon>Bacteria</taxon>
        <taxon>Bacillati</taxon>
        <taxon>Bacillota</taxon>
        <taxon>Clostridia</taxon>
        <taxon>Eubacteriales</taxon>
        <taxon>Butyricicoccaceae</taxon>
        <taxon>Agathobaculum</taxon>
    </lineage>
</organism>
<evidence type="ECO:0000313" key="3">
    <source>
        <dbReference type="Proteomes" id="UP000641741"/>
    </source>
</evidence>
<feature type="compositionally biased region" description="Polar residues" evidence="1">
    <location>
        <begin position="1"/>
        <end position="34"/>
    </location>
</feature>
<dbReference type="EMBL" id="JACOPK010000008">
    <property type="protein sequence ID" value="MBC5696184.1"/>
    <property type="molecule type" value="Genomic_DNA"/>
</dbReference>
<keyword evidence="3" id="KW-1185">Reference proteome</keyword>
<evidence type="ECO:0000256" key="1">
    <source>
        <dbReference type="SAM" id="MobiDB-lite"/>
    </source>
</evidence>
<dbReference type="Proteomes" id="UP000641741">
    <property type="component" value="Unassembled WGS sequence"/>
</dbReference>
<feature type="compositionally biased region" description="Basic residues" evidence="1">
    <location>
        <begin position="44"/>
        <end position="67"/>
    </location>
</feature>
<feature type="region of interest" description="Disordered" evidence="1">
    <location>
        <begin position="1"/>
        <end position="68"/>
    </location>
</feature>
<evidence type="ECO:0000313" key="2">
    <source>
        <dbReference type="EMBL" id="MBC5696184.1"/>
    </source>
</evidence>